<dbReference type="STRING" id="1423351.A0A074RG94"/>
<reference evidence="2 3" key="1">
    <citation type="submission" date="2013-12" db="EMBL/GenBank/DDBJ databases">
        <authorList>
            <person name="Cubeta M."/>
            <person name="Pakala S."/>
            <person name="Fedorova N."/>
            <person name="Thomas E."/>
            <person name="Dean R."/>
            <person name="Jabaji S."/>
            <person name="Neate S."/>
            <person name="Toda T."/>
            <person name="Tavantzis S."/>
            <person name="Vilgalys R."/>
            <person name="Bharathan N."/>
            <person name="Pakala S."/>
            <person name="Losada L.S."/>
            <person name="Zafar N."/>
            <person name="Nierman W."/>
        </authorList>
    </citation>
    <scope>NUCLEOTIDE SEQUENCE [LARGE SCALE GENOMIC DNA]</scope>
    <source>
        <strain evidence="2 3">123E</strain>
    </source>
</reference>
<evidence type="ECO:0000256" key="1">
    <source>
        <dbReference type="SAM" id="MobiDB-lite"/>
    </source>
</evidence>
<dbReference type="AlphaFoldDB" id="A0A074RG94"/>
<sequence>MSAPPDNSMNIDHQPLDSHESSNTVPFNVAKFNSDVCTAIKQYKESSTEKYSPFYSDKLRRDDSVILIYLIVKTFLGDSLMDVASWQTYLWDQRDSTLESTLDGAYHSQHFVDILSHDAMLPQVVERARKFGITPSSSGGLHNPPTSTVFTGPYLGDAAKRLIKTLNKERAAYSGNTAVNNAYNWSISVIQSSGMGKSRMVEEAGKSVFTIPINLREAKEKPAHPPPDRRIGDFFRARFHHNDAKQQADYMILLREIFIRALELLQAHCSGLAGEDLARAWAAYLGEGQTDHEVGDHRRQFYDDVIDRATADCKKYEGTSKQLGDLEAALKTSCFRLVDHIQPGSYDTNACFMYFDEAHSLAQDVKVIHENHKHSPFQNLGNVLSRLIDHPAFFIFLSTNSNLRDYAQPVAFFSSARSVQGSQPIAPWTALPFDIHENHIVEEFKSGRMTLKSASEVDTMVCFGRPLHVLNMWYAMRQADPIKDIFHLASDKLTGNGLHVHEKDAILAALGVRVGIKFHEKDSYSIESKLVESHMRVAYSIPEHREYMHTASPSEPVLAEGAGRYINSLGRGGIRVVGPQRLSQVVEKDSFALEERGELAARLLVTAAYDAALESYYGRIEPRHNIPSYHRPIPVIDFLCALFHKRHHQSILNAKCVTRRGDVETLGQAFSKSFLFFSHFALAADSEMLSMHGLATAIVRGAALQTMNGQESIDAVIPIHMTDRETPISAETTSAINLQIKNRKGLSNCNIQRSGTIPNAKMPVISVIMELGATGKQADTLVVSKGFPPDTPNQGVNHPDDHHYEIIARGCSSELYGLTEGVESCYKVILGKGTILEDFARGDDSESVAGLQAMKSALSGSQQRERYFGK</sequence>
<dbReference type="Proteomes" id="UP000027456">
    <property type="component" value="Unassembled WGS sequence"/>
</dbReference>
<feature type="region of interest" description="Disordered" evidence="1">
    <location>
        <begin position="1"/>
        <end position="21"/>
    </location>
</feature>
<gene>
    <name evidence="2" type="ORF">V565_243850</name>
</gene>
<dbReference type="OrthoDB" id="3270019at2759"/>
<accession>A0A074RG94</accession>
<organism evidence="2 3">
    <name type="scientific">Rhizoctonia solani 123E</name>
    <dbReference type="NCBI Taxonomy" id="1423351"/>
    <lineage>
        <taxon>Eukaryota</taxon>
        <taxon>Fungi</taxon>
        <taxon>Dikarya</taxon>
        <taxon>Basidiomycota</taxon>
        <taxon>Agaricomycotina</taxon>
        <taxon>Agaricomycetes</taxon>
        <taxon>Cantharellales</taxon>
        <taxon>Ceratobasidiaceae</taxon>
        <taxon>Rhizoctonia</taxon>
    </lineage>
</organism>
<name>A0A074RG94_9AGAM</name>
<proteinExistence type="predicted"/>
<keyword evidence="3" id="KW-1185">Reference proteome</keyword>
<protein>
    <submittedName>
        <fullName evidence="2">Putative G2/mitotic-specific cyclin cdc13</fullName>
    </submittedName>
</protein>
<feature type="compositionally biased region" description="Polar residues" evidence="1">
    <location>
        <begin position="1"/>
        <end position="11"/>
    </location>
</feature>
<dbReference type="PANTHER" id="PTHR33266:SF1">
    <property type="entry name" value="F-BOX DOMAIN-CONTAINING PROTEIN"/>
    <property type="match status" value="1"/>
</dbReference>
<comment type="caution">
    <text evidence="2">The sequence shown here is derived from an EMBL/GenBank/DDBJ whole genome shotgun (WGS) entry which is preliminary data.</text>
</comment>
<dbReference type="EMBL" id="AZST01001520">
    <property type="protein sequence ID" value="KEP45754.1"/>
    <property type="molecule type" value="Genomic_DNA"/>
</dbReference>
<evidence type="ECO:0000313" key="3">
    <source>
        <dbReference type="Proteomes" id="UP000027456"/>
    </source>
</evidence>
<dbReference type="HOGENOM" id="CLU_009568_1_0_1"/>
<dbReference type="PANTHER" id="PTHR33266">
    <property type="entry name" value="CHROMOSOME 15, WHOLE GENOME SHOTGUN SEQUENCE"/>
    <property type="match status" value="1"/>
</dbReference>
<evidence type="ECO:0000313" key="2">
    <source>
        <dbReference type="EMBL" id="KEP45754.1"/>
    </source>
</evidence>